<accession>A0ACB7CCH0</accession>
<sequence>MQEFSEEQASQSSSSQTDTIEVITVTEPIENISQYTADDPSVATKPDNTDPDLEMNSFFNKEFQSSINNRAESTEDSEHHLKNTAPSSDLVKIIPEDTFDDDYVKDTICCDNSSVNEDTINCDLENISVAQYNTESSDKMSSSDTSTSFISVKNDNGNCIDVEDTDSDLQLKRKKMSLRTFKKRGRPRKNSIRGKSTEKIPKFGKKIDNTTTVRHVLRSLRNKRLSKKQTHAQSSRSSRKHIKYSNILIPKTKSMNLIKEIQLLEPCNKYKGSSRKKKYQDTNDHYLSDTVQVQEFPHLFKPAPRLPVETKDGQRLSRKYRKKYNICDLRYVHVHRQTTRFTLPSSDVNESQNKNDVSFDILSLVPREVVPVITSNSQLGFREAIIDKRLMRYKRGIPIFRVGRKIPGELS</sequence>
<protein>
    <submittedName>
        <fullName evidence="1">Uncharacterized protein</fullName>
    </submittedName>
</protein>
<keyword evidence="2" id="KW-1185">Reference proteome</keyword>
<dbReference type="Proteomes" id="UP000768646">
    <property type="component" value="Unassembled WGS sequence"/>
</dbReference>
<proteinExistence type="predicted"/>
<reference evidence="1 2" key="1">
    <citation type="journal article" date="2021" name="Commun. Biol.">
        <title>Genomic insights into the host specific adaptation of the Pneumocystis genus.</title>
        <authorList>
            <person name="Cisse O.H."/>
            <person name="Ma L."/>
            <person name="Dekker J.P."/>
            <person name="Khil P.P."/>
            <person name="Youn J.-H."/>
            <person name="Brenchley J.M."/>
            <person name="Blair R."/>
            <person name="Pahar B."/>
            <person name="Chabe M."/>
            <person name="Van Rompay K.K.A."/>
            <person name="Keesler R."/>
            <person name="Sukura A."/>
            <person name="Hirsch V."/>
            <person name="Kutty G."/>
            <person name="Liu Y."/>
            <person name="Peng L."/>
            <person name="Chen J."/>
            <person name="Song J."/>
            <person name="Weissenbacher-Lang C."/>
            <person name="Xu J."/>
            <person name="Upham N.S."/>
            <person name="Stajich J.E."/>
            <person name="Cuomo C.A."/>
            <person name="Cushion M.T."/>
            <person name="Kovacs J.A."/>
        </authorList>
    </citation>
    <scope>NUCLEOTIDE SEQUENCE [LARGE SCALE GENOMIC DNA]</scope>
    <source>
        <strain evidence="1 2">RABM</strain>
    </source>
</reference>
<organism evidence="1 2">
    <name type="scientific">Pneumocystis oryctolagi</name>
    <dbReference type="NCBI Taxonomy" id="42067"/>
    <lineage>
        <taxon>Eukaryota</taxon>
        <taxon>Fungi</taxon>
        <taxon>Dikarya</taxon>
        <taxon>Ascomycota</taxon>
        <taxon>Taphrinomycotina</taxon>
        <taxon>Pneumocystomycetes</taxon>
        <taxon>Pneumocystaceae</taxon>
        <taxon>Pneumocystis</taxon>
    </lineage>
</organism>
<name>A0ACB7CCH0_9ASCO</name>
<evidence type="ECO:0000313" key="2">
    <source>
        <dbReference type="Proteomes" id="UP000768646"/>
    </source>
</evidence>
<comment type="caution">
    <text evidence="1">The sequence shown here is derived from an EMBL/GenBank/DDBJ whole genome shotgun (WGS) entry which is preliminary data.</text>
</comment>
<evidence type="ECO:0000313" key="1">
    <source>
        <dbReference type="EMBL" id="KAG4305331.1"/>
    </source>
</evidence>
<dbReference type="EMBL" id="JABTEG010000004">
    <property type="protein sequence ID" value="KAG4305331.1"/>
    <property type="molecule type" value="Genomic_DNA"/>
</dbReference>
<gene>
    <name evidence="1" type="ORF">PORY_001501</name>
</gene>